<reference evidence="2 3" key="1">
    <citation type="submission" date="2017-03" db="EMBL/GenBank/DDBJ databases">
        <title>Genomes of endolithic fungi from Antarctica.</title>
        <authorList>
            <person name="Coleine C."/>
            <person name="Masonjones S."/>
            <person name="Stajich J.E."/>
        </authorList>
    </citation>
    <scope>NUCLEOTIDE SEQUENCE [LARGE SCALE GENOMIC DNA]</scope>
    <source>
        <strain evidence="2 3">CCFEE 5184</strain>
    </source>
</reference>
<dbReference type="Pfam" id="PF11913">
    <property type="entry name" value="DUF3431"/>
    <property type="match status" value="1"/>
</dbReference>
<dbReference type="EMBL" id="NAJQ01000310">
    <property type="protein sequence ID" value="TKA72419.1"/>
    <property type="molecule type" value="Genomic_DNA"/>
</dbReference>
<protein>
    <submittedName>
        <fullName evidence="2">Uncharacterized protein</fullName>
    </submittedName>
</protein>
<gene>
    <name evidence="2" type="ORF">B0A55_05396</name>
</gene>
<organism evidence="2 3">
    <name type="scientific">Friedmanniomyces simplex</name>
    <dbReference type="NCBI Taxonomy" id="329884"/>
    <lineage>
        <taxon>Eukaryota</taxon>
        <taxon>Fungi</taxon>
        <taxon>Dikarya</taxon>
        <taxon>Ascomycota</taxon>
        <taxon>Pezizomycotina</taxon>
        <taxon>Dothideomycetes</taxon>
        <taxon>Dothideomycetidae</taxon>
        <taxon>Mycosphaerellales</taxon>
        <taxon>Teratosphaeriaceae</taxon>
        <taxon>Friedmanniomyces</taxon>
    </lineage>
</organism>
<dbReference type="InterPro" id="IPR021838">
    <property type="entry name" value="DUF3431"/>
</dbReference>
<comment type="caution">
    <text evidence="2">The sequence shown here is derived from an EMBL/GenBank/DDBJ whole genome shotgun (WGS) entry which is preliminary data.</text>
</comment>
<evidence type="ECO:0000313" key="3">
    <source>
        <dbReference type="Proteomes" id="UP000309340"/>
    </source>
</evidence>
<dbReference type="OrthoDB" id="426718at2759"/>
<dbReference type="PANTHER" id="PTHR37490">
    <property type="entry name" value="EXPRESSED PROTEIN"/>
    <property type="match status" value="1"/>
</dbReference>
<sequence length="432" mass="48009">MTVTLKSLRLPGLICLFAISLIALVLSYRSPPSPSEAITESLGSWPRQNASRYANAYQLDPPPTAPPYGAVVAAARSTDDMTWTASIEQNWTTFPYNVDTPHNAADPRLRLPAAKGHEAIVYLTWLLDHYDALPWHAVFVHGHRDAWHQPEDIVRLITGLQRPALARAGYVSLRCDWYPSCPAEIRPLDHDAVVWGPGVWRNEAELAIAGNWRLLFPGEELPQTIAAPCCAQFAVTRQAILRRPKSDYERMRQWLMDTLLVDDVSDEASMPVPPTTENTMFLKPTLHIEVIVKKQPSKPADVQELRDKLKQWFINCHATVKIGQDIVLEGEQLAFLDCVDIKQLIPSPSPAALYNIFRSCLNELIRSSLVNTTSTTTTTTIHTTPTPPKSTTRQPSKPLQQKNKNKNKNPGPSSPPQTSPSSQPSPSSKSAS</sequence>
<dbReference type="AlphaFoldDB" id="A0A4V5NH79"/>
<dbReference type="PANTHER" id="PTHR37490:SF2">
    <property type="match status" value="1"/>
</dbReference>
<accession>A0A4V5NH79</accession>
<feature type="compositionally biased region" description="Low complexity" evidence="1">
    <location>
        <begin position="374"/>
        <end position="402"/>
    </location>
</feature>
<feature type="compositionally biased region" description="Low complexity" evidence="1">
    <location>
        <begin position="419"/>
        <end position="432"/>
    </location>
</feature>
<dbReference type="Proteomes" id="UP000309340">
    <property type="component" value="Unassembled WGS sequence"/>
</dbReference>
<keyword evidence="3" id="KW-1185">Reference proteome</keyword>
<proteinExistence type="predicted"/>
<evidence type="ECO:0000256" key="1">
    <source>
        <dbReference type="SAM" id="MobiDB-lite"/>
    </source>
</evidence>
<evidence type="ECO:0000313" key="2">
    <source>
        <dbReference type="EMBL" id="TKA72419.1"/>
    </source>
</evidence>
<feature type="region of interest" description="Disordered" evidence="1">
    <location>
        <begin position="374"/>
        <end position="432"/>
    </location>
</feature>
<name>A0A4V5NH79_9PEZI</name>